<sequence>MNDEVNQLIKEVEERDRLKKLNKK</sequence>
<evidence type="ECO:0000313" key="2">
    <source>
        <dbReference type="Proteomes" id="UP000038200"/>
    </source>
</evidence>
<protein>
    <submittedName>
        <fullName evidence="1">Uncharacterized protein</fullName>
    </submittedName>
</protein>
<reference evidence="1 2" key="1">
    <citation type="submission" date="2015-01" db="EMBL/GenBank/DDBJ databases">
        <authorList>
            <person name="Xiang T."/>
            <person name="Song Y."/>
            <person name="Huang L."/>
            <person name="Wang B."/>
            <person name="Wu P."/>
        </authorList>
    </citation>
    <scope>NUCLEOTIDE SEQUENCE [LARGE SCALE GENOMIC DNA]</scope>
    <source>
        <strain evidence="1 2">CcD93</strain>
    </source>
</reference>
<dbReference type="Proteomes" id="UP000038200">
    <property type="component" value="Unassembled WGS sequence"/>
</dbReference>
<proteinExistence type="predicted"/>
<gene>
    <name evidence="1" type="ORF">CCAND93_90035</name>
</gene>
<dbReference type="EMBL" id="CDOL01000283">
    <property type="protein sequence ID" value="CEN54451.1"/>
    <property type="molecule type" value="Genomic_DNA"/>
</dbReference>
<evidence type="ECO:0000313" key="1">
    <source>
        <dbReference type="EMBL" id="CEN54451.1"/>
    </source>
</evidence>
<name>A0A0B7IRC7_9FLAO</name>
<dbReference type="AlphaFoldDB" id="A0A0B7IRC7"/>
<organism evidence="1 2">
    <name type="scientific">Capnocytophaga canis</name>
    <dbReference type="NCBI Taxonomy" id="1848903"/>
    <lineage>
        <taxon>Bacteria</taxon>
        <taxon>Pseudomonadati</taxon>
        <taxon>Bacteroidota</taxon>
        <taxon>Flavobacteriia</taxon>
        <taxon>Flavobacteriales</taxon>
        <taxon>Flavobacteriaceae</taxon>
        <taxon>Capnocytophaga</taxon>
    </lineage>
</organism>
<accession>A0A0B7IRC7</accession>